<organism evidence="1 2">
    <name type="scientific">Aristaeella lactis</name>
    <dbReference type="NCBI Taxonomy" id="3046383"/>
    <lineage>
        <taxon>Bacteria</taxon>
        <taxon>Bacillati</taxon>
        <taxon>Bacillota</taxon>
        <taxon>Clostridia</taxon>
        <taxon>Eubacteriales</taxon>
        <taxon>Aristaeellaceae</taxon>
        <taxon>Aristaeella</taxon>
    </lineage>
</organism>
<gene>
    <name evidence="1" type="ORF">SAMN06297397_1526</name>
</gene>
<evidence type="ECO:0000313" key="2">
    <source>
        <dbReference type="Proteomes" id="UP000192328"/>
    </source>
</evidence>
<sequence length="117" mass="13544">MAETLRELVVALSLDSSNFSRNMRTINQQIKEAEPTFRLAGAGVENYEKTIAGTEAKLSMLGNKLTQQQQAGRHVFMTESRWHSSVDECQRRKFSEKFTRICYHWNREPLLGINRQP</sequence>
<keyword evidence="2" id="KW-1185">Reference proteome</keyword>
<proteinExistence type="predicted"/>
<accession>A0AC61PL40</accession>
<protein>
    <submittedName>
        <fullName evidence="1">Uncharacterized protein</fullName>
    </submittedName>
</protein>
<evidence type="ECO:0000313" key="1">
    <source>
        <dbReference type="EMBL" id="SMC58125.1"/>
    </source>
</evidence>
<name>A0AC61PL40_9FIRM</name>
<reference evidence="1" key="1">
    <citation type="submission" date="2017-04" db="EMBL/GenBank/DDBJ databases">
        <authorList>
            <person name="Varghese N."/>
            <person name="Submissions S."/>
        </authorList>
    </citation>
    <scope>NUCLEOTIDE SEQUENCE</scope>
    <source>
        <strain evidence="1">WTE2008</strain>
    </source>
</reference>
<dbReference type="EMBL" id="FWXZ01000002">
    <property type="protein sequence ID" value="SMC58125.1"/>
    <property type="molecule type" value="Genomic_DNA"/>
</dbReference>
<dbReference type="Proteomes" id="UP000192328">
    <property type="component" value="Unassembled WGS sequence"/>
</dbReference>
<comment type="caution">
    <text evidence="1">The sequence shown here is derived from an EMBL/GenBank/DDBJ whole genome shotgun (WGS) entry which is preliminary data.</text>
</comment>